<dbReference type="Pfam" id="PF05965">
    <property type="entry name" value="FYRC"/>
    <property type="match status" value="1"/>
</dbReference>
<feature type="compositionally biased region" description="Polar residues" evidence="3">
    <location>
        <begin position="154"/>
        <end position="163"/>
    </location>
</feature>
<accession>A0ABD1WAB5</accession>
<dbReference type="Proteomes" id="UP001604277">
    <property type="component" value="Unassembled WGS sequence"/>
</dbReference>
<dbReference type="EMBL" id="JBFOLJ010000004">
    <property type="protein sequence ID" value="KAL2546613.1"/>
    <property type="molecule type" value="Genomic_DNA"/>
</dbReference>
<dbReference type="PROSITE" id="PS51543">
    <property type="entry name" value="FYRC"/>
    <property type="match status" value="1"/>
</dbReference>
<dbReference type="PANTHER" id="PTHR22715">
    <property type="entry name" value="TRANSFORMING GROWTH FACTOR BETA REGULATED GENE 1"/>
    <property type="match status" value="1"/>
</dbReference>
<comment type="caution">
    <text evidence="4">The sequence shown here is derived from an EMBL/GenBank/DDBJ whole genome shotgun (WGS) entry which is preliminary data.</text>
</comment>
<keyword evidence="5" id="KW-1185">Reference proteome</keyword>
<name>A0ABD1WAB5_9LAMI</name>
<keyword evidence="2" id="KW-0539">Nucleus</keyword>
<comment type="subcellular location">
    <subcellularLocation>
        <location evidence="1">Nucleus</location>
    </subcellularLocation>
</comment>
<dbReference type="InterPro" id="IPR003889">
    <property type="entry name" value="FYrich_C"/>
</dbReference>
<dbReference type="GO" id="GO:0005634">
    <property type="term" value="C:nucleus"/>
    <property type="evidence" value="ECO:0007669"/>
    <property type="project" value="UniProtKB-SubCell"/>
</dbReference>
<dbReference type="InterPro" id="IPR003888">
    <property type="entry name" value="FYrich_N"/>
</dbReference>
<dbReference type="PANTHER" id="PTHR22715:SF1">
    <property type="entry name" value="DNA BINDING PROTEIN"/>
    <property type="match status" value="1"/>
</dbReference>
<evidence type="ECO:0000313" key="4">
    <source>
        <dbReference type="EMBL" id="KAL2546613.1"/>
    </source>
</evidence>
<proteinExistence type="predicted"/>
<dbReference type="GO" id="GO:0140993">
    <property type="term" value="F:histone modifying activity"/>
    <property type="evidence" value="ECO:0007669"/>
    <property type="project" value="UniProtKB-ARBA"/>
</dbReference>
<evidence type="ECO:0000256" key="1">
    <source>
        <dbReference type="ARBA" id="ARBA00004123"/>
    </source>
</evidence>
<dbReference type="InterPro" id="IPR040092">
    <property type="entry name" value="TBRG1"/>
</dbReference>
<reference evidence="5" key="1">
    <citation type="submission" date="2024-07" db="EMBL/GenBank/DDBJ databases">
        <title>Two chromosome-level genome assemblies of Korean endemic species Abeliophyllum distichum and Forsythia ovata (Oleaceae).</title>
        <authorList>
            <person name="Jang H."/>
        </authorList>
    </citation>
    <scope>NUCLEOTIDE SEQUENCE [LARGE SCALE GENOMIC DNA]</scope>
</reference>
<sequence length="163" mass="18372">MTKSNEEKSDGLEIISIGKRYSGPWDKKYWSSSRGKDRYPYPIGYKTSRTLNGITYKMEILEGHKGPLFMIMSTDGKSCSAQTPDIVWECFQKKSCSRIKLLHGKRFSCKIDGVEFFGFKNAFVQRLLRELVANAGGSAEQSSSPSNFRIEASDTVQQSTESN</sequence>
<feature type="region of interest" description="Disordered" evidence="3">
    <location>
        <begin position="137"/>
        <end position="163"/>
    </location>
</feature>
<evidence type="ECO:0000256" key="3">
    <source>
        <dbReference type="SAM" id="MobiDB-lite"/>
    </source>
</evidence>
<evidence type="ECO:0000256" key="2">
    <source>
        <dbReference type="ARBA" id="ARBA00023242"/>
    </source>
</evidence>
<dbReference type="GO" id="GO:0048731">
    <property type="term" value="P:system development"/>
    <property type="evidence" value="ECO:0007669"/>
    <property type="project" value="UniProtKB-ARBA"/>
</dbReference>
<dbReference type="PROSITE" id="PS51542">
    <property type="entry name" value="FYRN"/>
    <property type="match status" value="1"/>
</dbReference>
<organism evidence="4 5">
    <name type="scientific">Forsythia ovata</name>
    <dbReference type="NCBI Taxonomy" id="205694"/>
    <lineage>
        <taxon>Eukaryota</taxon>
        <taxon>Viridiplantae</taxon>
        <taxon>Streptophyta</taxon>
        <taxon>Embryophyta</taxon>
        <taxon>Tracheophyta</taxon>
        <taxon>Spermatophyta</taxon>
        <taxon>Magnoliopsida</taxon>
        <taxon>eudicotyledons</taxon>
        <taxon>Gunneridae</taxon>
        <taxon>Pentapetalae</taxon>
        <taxon>asterids</taxon>
        <taxon>lamiids</taxon>
        <taxon>Lamiales</taxon>
        <taxon>Oleaceae</taxon>
        <taxon>Forsythieae</taxon>
        <taxon>Forsythia</taxon>
    </lineage>
</organism>
<protein>
    <submittedName>
        <fullName evidence="4">DNA binding</fullName>
    </submittedName>
</protein>
<evidence type="ECO:0000313" key="5">
    <source>
        <dbReference type="Proteomes" id="UP001604277"/>
    </source>
</evidence>
<dbReference type="Gene3D" id="3.30.160.360">
    <property type="match status" value="1"/>
</dbReference>
<gene>
    <name evidence="4" type="ORF">Fot_15846</name>
</gene>
<dbReference type="AlphaFoldDB" id="A0ABD1WAB5"/>